<dbReference type="InterPro" id="IPR053924">
    <property type="entry name" value="RecX_HTH_2nd"/>
</dbReference>
<name>A0ABU7JMI5_9NOCA</name>
<dbReference type="RefSeq" id="WP_330150498.1">
    <property type="nucleotide sequence ID" value="NZ_JAUZMZ010000008.1"/>
</dbReference>
<evidence type="ECO:0000259" key="8">
    <source>
        <dbReference type="Pfam" id="PF21982"/>
    </source>
</evidence>
<evidence type="ECO:0000256" key="5">
    <source>
        <dbReference type="HAMAP-Rule" id="MF_01114"/>
    </source>
</evidence>
<comment type="similarity">
    <text evidence="2 5">Belongs to the RecX family.</text>
</comment>
<evidence type="ECO:0000313" key="9">
    <source>
        <dbReference type="EMBL" id="MEE2031074.1"/>
    </source>
</evidence>
<organism evidence="9 10">
    <name type="scientific">Rhodococcus chondri</name>
    <dbReference type="NCBI Taxonomy" id="3065941"/>
    <lineage>
        <taxon>Bacteria</taxon>
        <taxon>Bacillati</taxon>
        <taxon>Actinomycetota</taxon>
        <taxon>Actinomycetes</taxon>
        <taxon>Mycobacteriales</taxon>
        <taxon>Nocardiaceae</taxon>
        <taxon>Rhodococcus</taxon>
    </lineage>
</organism>
<dbReference type="InterPro" id="IPR003783">
    <property type="entry name" value="Regulatory_RecX"/>
</dbReference>
<dbReference type="NCBIfam" id="NF001064">
    <property type="entry name" value="PRK00117.5-4"/>
    <property type="match status" value="1"/>
</dbReference>
<dbReference type="PANTHER" id="PTHR33602">
    <property type="entry name" value="REGULATORY PROTEIN RECX FAMILY PROTEIN"/>
    <property type="match status" value="1"/>
</dbReference>
<evidence type="ECO:0000256" key="2">
    <source>
        <dbReference type="ARBA" id="ARBA00009695"/>
    </source>
</evidence>
<keyword evidence="4 5" id="KW-0963">Cytoplasm</keyword>
<proteinExistence type="inferred from homology"/>
<evidence type="ECO:0000256" key="4">
    <source>
        <dbReference type="ARBA" id="ARBA00022490"/>
    </source>
</evidence>
<evidence type="ECO:0000259" key="7">
    <source>
        <dbReference type="Pfam" id="PF02631"/>
    </source>
</evidence>
<comment type="subcellular location">
    <subcellularLocation>
        <location evidence="1 5">Cytoplasm</location>
    </subcellularLocation>
</comment>
<evidence type="ECO:0000256" key="3">
    <source>
        <dbReference type="ARBA" id="ARBA00018111"/>
    </source>
</evidence>
<keyword evidence="10" id="KW-1185">Reference proteome</keyword>
<accession>A0ABU7JMI5</accession>
<dbReference type="EMBL" id="JAUZMZ010000008">
    <property type="protein sequence ID" value="MEE2031074.1"/>
    <property type="molecule type" value="Genomic_DNA"/>
</dbReference>
<evidence type="ECO:0000313" key="10">
    <source>
        <dbReference type="Proteomes" id="UP001331936"/>
    </source>
</evidence>
<dbReference type="HAMAP" id="MF_01114">
    <property type="entry name" value="RecX"/>
    <property type="match status" value="1"/>
</dbReference>
<reference evidence="9 10" key="1">
    <citation type="submission" date="2023-08" db="EMBL/GenBank/DDBJ databases">
        <authorList>
            <person name="Girao M."/>
            <person name="Carvalho M.F."/>
        </authorList>
    </citation>
    <scope>NUCLEOTIDE SEQUENCE [LARGE SCALE GENOMIC DNA]</scope>
    <source>
        <strain evidence="9 10">CC-R104</strain>
    </source>
</reference>
<gene>
    <name evidence="5 9" type="primary">recX</name>
    <name evidence="9" type="ORF">Q8814_02905</name>
</gene>
<protein>
    <recommendedName>
        <fullName evidence="3 5">Regulatory protein RecX</fullName>
    </recommendedName>
</protein>
<comment type="caution">
    <text evidence="9">The sequence shown here is derived from an EMBL/GenBank/DDBJ whole genome shotgun (WGS) entry which is preliminary data.</text>
</comment>
<evidence type="ECO:0000256" key="6">
    <source>
        <dbReference type="SAM" id="MobiDB-lite"/>
    </source>
</evidence>
<dbReference type="Proteomes" id="UP001331936">
    <property type="component" value="Unassembled WGS sequence"/>
</dbReference>
<dbReference type="InterPro" id="IPR053926">
    <property type="entry name" value="RecX_HTH_1st"/>
</dbReference>
<dbReference type="Pfam" id="PF21982">
    <property type="entry name" value="RecX_HTH1"/>
    <property type="match status" value="1"/>
</dbReference>
<dbReference type="PANTHER" id="PTHR33602:SF1">
    <property type="entry name" value="REGULATORY PROTEIN RECX FAMILY PROTEIN"/>
    <property type="match status" value="1"/>
</dbReference>
<evidence type="ECO:0000256" key="1">
    <source>
        <dbReference type="ARBA" id="ARBA00004496"/>
    </source>
</evidence>
<feature type="region of interest" description="Disordered" evidence="6">
    <location>
        <begin position="1"/>
        <end position="39"/>
    </location>
</feature>
<dbReference type="Pfam" id="PF02631">
    <property type="entry name" value="RecX_HTH2"/>
    <property type="match status" value="1"/>
</dbReference>
<feature type="domain" description="RecX first three-helical" evidence="8">
    <location>
        <begin position="38"/>
        <end position="77"/>
    </location>
</feature>
<feature type="domain" description="RecX second three-helical" evidence="7">
    <location>
        <begin position="84"/>
        <end position="125"/>
    </location>
</feature>
<dbReference type="InterPro" id="IPR036388">
    <property type="entry name" value="WH-like_DNA-bd_sf"/>
</dbReference>
<sequence length="206" mass="22673">MDQTSGNPDRPDDRAGSSRRRKGRQTEPQAGGGTEAQAKDVCLRLLTDRARSRAELAAKLEQKGFAEDVAGRALDRLTEVGLIDDADFAQQWAQSRHLHSGRGKRAIAQELRRKGIDPDDAAAALDGIDSAAERDRAADLVRRKLRTQRPLPTEGDRREIAAERDKLVRRLVGMLARRGYPQGMAFDVVREELAVFGADAPDPAIE</sequence>
<dbReference type="Gene3D" id="1.10.10.10">
    <property type="entry name" value="Winged helix-like DNA-binding domain superfamily/Winged helix DNA-binding domain"/>
    <property type="match status" value="2"/>
</dbReference>
<comment type="function">
    <text evidence="5">Modulates RecA activity.</text>
</comment>